<organism evidence="3 4">
    <name type="scientific">Citricoccus alkalitolerans</name>
    <dbReference type="NCBI Taxonomy" id="246603"/>
    <lineage>
        <taxon>Bacteria</taxon>
        <taxon>Bacillati</taxon>
        <taxon>Actinomycetota</taxon>
        <taxon>Actinomycetes</taxon>
        <taxon>Micrococcales</taxon>
        <taxon>Micrococcaceae</taxon>
        <taxon>Citricoccus</taxon>
    </lineage>
</organism>
<dbReference type="InterPro" id="IPR002347">
    <property type="entry name" value="SDR_fam"/>
</dbReference>
<comment type="caution">
    <text evidence="3">The sequence shown here is derived from an EMBL/GenBank/DDBJ whole genome shotgun (WGS) entry which is preliminary data.</text>
</comment>
<evidence type="ECO:0000256" key="1">
    <source>
        <dbReference type="ARBA" id="ARBA00006484"/>
    </source>
</evidence>
<dbReference type="PRINTS" id="PR00081">
    <property type="entry name" value="GDHRDH"/>
</dbReference>
<dbReference type="PANTHER" id="PTHR24321:SF8">
    <property type="entry name" value="ESTRADIOL 17-BETA-DEHYDROGENASE 8-RELATED"/>
    <property type="match status" value="1"/>
</dbReference>
<keyword evidence="4" id="KW-1185">Reference proteome</keyword>
<dbReference type="SUPFAM" id="SSF51735">
    <property type="entry name" value="NAD(P)-binding Rossmann-fold domains"/>
    <property type="match status" value="1"/>
</dbReference>
<dbReference type="Pfam" id="PF13561">
    <property type="entry name" value="adh_short_C2"/>
    <property type="match status" value="1"/>
</dbReference>
<protein>
    <submittedName>
        <fullName evidence="3">SDR family NAD(P)-dependent oxidoreductase</fullName>
        <ecNumber evidence="3">1.1.1.-</ecNumber>
    </submittedName>
</protein>
<dbReference type="GO" id="GO:0016491">
    <property type="term" value="F:oxidoreductase activity"/>
    <property type="evidence" value="ECO:0007669"/>
    <property type="project" value="UniProtKB-KW"/>
</dbReference>
<reference evidence="4" key="1">
    <citation type="journal article" date="2019" name="Int. J. Syst. Evol. Microbiol.">
        <title>The Global Catalogue of Microorganisms (GCM) 10K type strain sequencing project: providing services to taxonomists for standard genome sequencing and annotation.</title>
        <authorList>
            <consortium name="The Broad Institute Genomics Platform"/>
            <consortium name="The Broad Institute Genome Sequencing Center for Infectious Disease"/>
            <person name="Wu L."/>
            <person name="Ma J."/>
        </authorList>
    </citation>
    <scope>NUCLEOTIDE SEQUENCE [LARGE SCALE GENOMIC DNA]</scope>
    <source>
        <strain evidence="4">CGMCC 1.12125</strain>
    </source>
</reference>
<proteinExistence type="inferred from homology"/>
<comment type="similarity">
    <text evidence="1">Belongs to the short-chain dehydrogenases/reductases (SDR) family.</text>
</comment>
<name>A0ABV8XXQ2_9MICC</name>
<accession>A0ABV8XXQ2</accession>
<gene>
    <name evidence="3" type="ORF">ACFO0K_07070</name>
</gene>
<dbReference type="Gene3D" id="3.40.50.720">
    <property type="entry name" value="NAD(P)-binding Rossmann-like Domain"/>
    <property type="match status" value="1"/>
</dbReference>
<dbReference type="PANTHER" id="PTHR24321">
    <property type="entry name" value="DEHYDROGENASES, SHORT CHAIN"/>
    <property type="match status" value="1"/>
</dbReference>
<evidence type="ECO:0000313" key="3">
    <source>
        <dbReference type="EMBL" id="MFC4429438.1"/>
    </source>
</evidence>
<dbReference type="EC" id="1.1.1.-" evidence="3"/>
<dbReference type="EMBL" id="JBHSEN010000001">
    <property type="protein sequence ID" value="MFC4429438.1"/>
    <property type="molecule type" value="Genomic_DNA"/>
</dbReference>
<evidence type="ECO:0000256" key="2">
    <source>
        <dbReference type="ARBA" id="ARBA00023002"/>
    </source>
</evidence>
<keyword evidence="2 3" id="KW-0560">Oxidoreductase</keyword>
<sequence length="96" mass="10294">MHIERSKHAVVGLTRSVATEYAERGIRVNAVAPGAVDSPMLAELSAKSREDLVANQAQKRLADPQEIAESVVWLMSSRSTYITGIALPIDGGLSAY</sequence>
<evidence type="ECO:0000313" key="4">
    <source>
        <dbReference type="Proteomes" id="UP001595965"/>
    </source>
</evidence>
<dbReference type="Proteomes" id="UP001595965">
    <property type="component" value="Unassembled WGS sequence"/>
</dbReference>
<dbReference type="InterPro" id="IPR036291">
    <property type="entry name" value="NAD(P)-bd_dom_sf"/>
</dbReference>
<dbReference type="RefSeq" id="WP_344228402.1">
    <property type="nucleotide sequence ID" value="NZ_BAAALH010000002.1"/>
</dbReference>